<proteinExistence type="inferred from homology"/>
<protein>
    <submittedName>
        <fullName evidence="4">Chromosome-partitioning protein ParB</fullName>
    </submittedName>
</protein>
<accession>A0A165XYC5</accession>
<dbReference type="InterPro" id="IPR017819">
    <property type="entry name" value="Plasmid_partition_RepB"/>
</dbReference>
<dbReference type="GO" id="GO:0007059">
    <property type="term" value="P:chromosome segregation"/>
    <property type="evidence" value="ECO:0007669"/>
    <property type="project" value="TreeGrafter"/>
</dbReference>
<dbReference type="RefSeq" id="WP_068006553.1">
    <property type="nucleotide sequence ID" value="NZ_FOFM01000018.1"/>
</dbReference>
<dbReference type="GO" id="GO:0003677">
    <property type="term" value="F:DNA binding"/>
    <property type="evidence" value="ECO:0007669"/>
    <property type="project" value="InterPro"/>
</dbReference>
<dbReference type="InterPro" id="IPR003115">
    <property type="entry name" value="ParB_N"/>
</dbReference>
<dbReference type="OrthoDB" id="7908920at2"/>
<dbReference type="NCBIfam" id="TIGR00180">
    <property type="entry name" value="parB_part"/>
    <property type="match status" value="1"/>
</dbReference>
<dbReference type="InterPro" id="IPR037972">
    <property type="entry name" value="RepB_N"/>
</dbReference>
<comment type="similarity">
    <text evidence="1">Belongs to the ParB family.</text>
</comment>
<name>A0A165XYC5_9HYPH</name>
<dbReference type="STRING" id="989403.SAMN05421798_1189"/>
<dbReference type="Gene3D" id="1.10.10.2830">
    <property type="match status" value="1"/>
</dbReference>
<dbReference type="AlphaFoldDB" id="A0A165XYC5"/>
<feature type="domain" description="ParB-like N-terminal" evidence="3">
    <location>
        <begin position="72"/>
        <end position="164"/>
    </location>
</feature>
<dbReference type="InterPro" id="IPR036086">
    <property type="entry name" value="ParB/Sulfiredoxin_sf"/>
</dbReference>
<dbReference type="SUPFAM" id="SSF109709">
    <property type="entry name" value="KorB DNA-binding domain-like"/>
    <property type="match status" value="1"/>
</dbReference>
<dbReference type="CDD" id="cd16405">
    <property type="entry name" value="RepB_like_N"/>
    <property type="match status" value="1"/>
</dbReference>
<keyword evidence="2" id="KW-0175">Coiled coil</keyword>
<dbReference type="InterPro" id="IPR004437">
    <property type="entry name" value="ParB/RepB/Spo0J"/>
</dbReference>
<dbReference type="PANTHER" id="PTHR33375">
    <property type="entry name" value="CHROMOSOME-PARTITIONING PROTEIN PARB-RELATED"/>
    <property type="match status" value="1"/>
</dbReference>
<reference evidence="4 5" key="1">
    <citation type="journal article" date="2016" name="Front. Microbiol.">
        <title>Comparative Genomic Analysis Reveals a Diverse Repertoire of Genes Involved in Prokaryote-Eukaryote Interactions within the Pseudovibrio Genus.</title>
        <authorList>
            <person name="Romano S."/>
            <person name="Fernandez-Guerra A."/>
            <person name="Reen F.J."/>
            <person name="Glockner F.O."/>
            <person name="Crowley S.P."/>
            <person name="O'Sullivan O."/>
            <person name="Cotter P.D."/>
            <person name="Adams C."/>
            <person name="Dobson A.D."/>
            <person name="O'Gara F."/>
        </authorList>
    </citation>
    <scope>NUCLEOTIDE SEQUENCE [LARGE SCALE GENOMIC DNA]</scope>
    <source>
        <strain evidence="4 5">Ad2</strain>
    </source>
</reference>
<organism evidence="4 5">
    <name type="scientific">Pseudovibrio axinellae</name>
    <dbReference type="NCBI Taxonomy" id="989403"/>
    <lineage>
        <taxon>Bacteria</taxon>
        <taxon>Pseudomonadati</taxon>
        <taxon>Pseudomonadota</taxon>
        <taxon>Alphaproteobacteria</taxon>
        <taxon>Hyphomicrobiales</taxon>
        <taxon>Stappiaceae</taxon>
        <taxon>Pseudovibrio</taxon>
    </lineage>
</organism>
<dbReference type="Pfam" id="PF07506">
    <property type="entry name" value="RepB"/>
    <property type="match status" value="1"/>
</dbReference>
<dbReference type="SUPFAM" id="SSF110849">
    <property type="entry name" value="ParB/Sulfiredoxin"/>
    <property type="match status" value="1"/>
</dbReference>
<dbReference type="InterPro" id="IPR050336">
    <property type="entry name" value="Chromosome_partition/occlusion"/>
</dbReference>
<evidence type="ECO:0000259" key="3">
    <source>
        <dbReference type="SMART" id="SM00470"/>
    </source>
</evidence>
<gene>
    <name evidence="4" type="primary">parB_3</name>
    <name evidence="4" type="ORF">PsAD2_02634</name>
</gene>
<evidence type="ECO:0000256" key="1">
    <source>
        <dbReference type="ARBA" id="ARBA00006295"/>
    </source>
</evidence>
<dbReference type="Proteomes" id="UP000076577">
    <property type="component" value="Unassembled WGS sequence"/>
</dbReference>
<evidence type="ECO:0000313" key="5">
    <source>
        <dbReference type="Proteomes" id="UP000076577"/>
    </source>
</evidence>
<feature type="coiled-coil region" evidence="2">
    <location>
        <begin position="44"/>
        <end position="71"/>
    </location>
</feature>
<dbReference type="EMBL" id="LMCB01000023">
    <property type="protein sequence ID" value="KZL18242.1"/>
    <property type="molecule type" value="Genomic_DNA"/>
</dbReference>
<dbReference type="NCBIfam" id="TIGR03454">
    <property type="entry name" value="partition_RepB"/>
    <property type="match status" value="1"/>
</dbReference>
<evidence type="ECO:0000313" key="4">
    <source>
        <dbReference type="EMBL" id="KZL18242.1"/>
    </source>
</evidence>
<sequence>MNKAKDRKNALDTLFSGGGMAGMVADATAPRPRLSSGAIGAAEINLIKDERDKLREELKTLNTQMATSDNVVELNTEQVQPSFVADRMEVAFDPAFEALKESIAETGQQVPILVRPAPDEDGIYQIAYGHRRWKACRALGKPVRGVIKPLSDEELLVAQGQENHERKDLSFIETCLFVFRLAQDYPQTLIVKAIGKDKSLVSKLRKLAATMPEEFLRVIGPAPKIGRPRWEEMASFFHDGALAKNHAKALSSLFALDSFNELHSDERFGEVLQVLQETPAELETTSDADSGEIAVSAHTRKARYSEWLGNKHVLVKHTGKATVFSVDSKTQSEFSAFLLKELPALISKFEDTKGEDA</sequence>
<dbReference type="Gene3D" id="3.90.1530.30">
    <property type="match status" value="1"/>
</dbReference>
<dbReference type="PATRIC" id="fig|989403.3.peg.2821"/>
<comment type="caution">
    <text evidence="4">The sequence shown here is derived from an EMBL/GenBank/DDBJ whole genome shotgun (WGS) entry which is preliminary data.</text>
</comment>
<dbReference type="SMART" id="SM00470">
    <property type="entry name" value="ParB"/>
    <property type="match status" value="1"/>
</dbReference>
<evidence type="ECO:0000256" key="2">
    <source>
        <dbReference type="SAM" id="Coils"/>
    </source>
</evidence>
<keyword evidence="5" id="KW-1185">Reference proteome</keyword>
<dbReference type="GO" id="GO:0005694">
    <property type="term" value="C:chromosome"/>
    <property type="evidence" value="ECO:0007669"/>
    <property type="project" value="TreeGrafter"/>
</dbReference>
<dbReference type="Pfam" id="PF02195">
    <property type="entry name" value="ParB_N"/>
    <property type="match status" value="1"/>
</dbReference>
<dbReference type="PANTHER" id="PTHR33375:SF1">
    <property type="entry name" value="CHROMOSOME-PARTITIONING PROTEIN PARB-RELATED"/>
    <property type="match status" value="1"/>
</dbReference>
<dbReference type="InterPro" id="IPR011111">
    <property type="entry name" value="Plasmid_RepB"/>
</dbReference>